<organism evidence="5 6">
    <name type="scientific">Enhydrobacter aerosaccus</name>
    <dbReference type="NCBI Taxonomy" id="225324"/>
    <lineage>
        <taxon>Bacteria</taxon>
        <taxon>Pseudomonadati</taxon>
        <taxon>Pseudomonadota</taxon>
        <taxon>Alphaproteobacteria</taxon>
        <taxon>Hyphomicrobiales</taxon>
        <taxon>Enhydrobacter</taxon>
    </lineage>
</organism>
<evidence type="ECO:0000256" key="3">
    <source>
        <dbReference type="SAM" id="Phobius"/>
    </source>
</evidence>
<evidence type="ECO:0000313" key="6">
    <source>
        <dbReference type="Proteomes" id="UP000190092"/>
    </source>
</evidence>
<gene>
    <name evidence="5" type="ORF">SAMN02745126_05901</name>
</gene>
<dbReference type="STRING" id="225324.SAMN02745126_05901"/>
<dbReference type="GO" id="GO:0000271">
    <property type="term" value="P:polysaccharide biosynthetic process"/>
    <property type="evidence" value="ECO:0007669"/>
    <property type="project" value="UniProtKB-KW"/>
</dbReference>
<feature type="domain" description="Bacterial sugar transferase" evidence="4">
    <location>
        <begin position="249"/>
        <end position="429"/>
    </location>
</feature>
<dbReference type="EMBL" id="FUWJ01000014">
    <property type="protein sequence ID" value="SKA37173.1"/>
    <property type="molecule type" value="Genomic_DNA"/>
</dbReference>
<dbReference type="GO" id="GO:0016780">
    <property type="term" value="F:phosphotransferase activity, for other substituted phosphate groups"/>
    <property type="evidence" value="ECO:0007669"/>
    <property type="project" value="TreeGrafter"/>
</dbReference>
<protein>
    <submittedName>
        <fullName evidence="5">Sugar transferase involved in LPS biosynthesis (Colanic, teichoic acid)</fullName>
    </submittedName>
</protein>
<name>A0A1T4T9V8_9HYPH</name>
<keyword evidence="5" id="KW-0808">Transferase</keyword>
<keyword evidence="2" id="KW-0270">Exopolysaccharide synthesis</keyword>
<keyword evidence="3" id="KW-1133">Transmembrane helix</keyword>
<reference evidence="6" key="1">
    <citation type="submission" date="2017-02" db="EMBL/GenBank/DDBJ databases">
        <authorList>
            <person name="Varghese N."/>
            <person name="Submissions S."/>
        </authorList>
    </citation>
    <scope>NUCLEOTIDE SEQUENCE [LARGE SCALE GENOMIC DNA]</scope>
    <source>
        <strain evidence="6">ATCC 27094</strain>
    </source>
</reference>
<keyword evidence="3" id="KW-0472">Membrane</keyword>
<accession>A0A1T4T9V8</accession>
<dbReference type="Pfam" id="PF02397">
    <property type="entry name" value="Bac_transf"/>
    <property type="match status" value="1"/>
</dbReference>
<evidence type="ECO:0000256" key="1">
    <source>
        <dbReference type="ARBA" id="ARBA00006464"/>
    </source>
</evidence>
<evidence type="ECO:0000256" key="2">
    <source>
        <dbReference type="ARBA" id="ARBA00023169"/>
    </source>
</evidence>
<feature type="transmembrane region" description="Helical" evidence="3">
    <location>
        <begin position="57"/>
        <end position="76"/>
    </location>
</feature>
<feature type="transmembrane region" description="Helical" evidence="3">
    <location>
        <begin position="31"/>
        <end position="51"/>
    </location>
</feature>
<proteinExistence type="inferred from homology"/>
<feature type="transmembrane region" description="Helical" evidence="3">
    <location>
        <begin position="97"/>
        <end position="117"/>
    </location>
</feature>
<feature type="transmembrane region" description="Helical" evidence="3">
    <location>
        <begin position="123"/>
        <end position="142"/>
    </location>
</feature>
<evidence type="ECO:0000259" key="4">
    <source>
        <dbReference type="Pfam" id="PF02397"/>
    </source>
</evidence>
<feature type="transmembrane region" description="Helical" evidence="3">
    <location>
        <begin position="251"/>
        <end position="275"/>
    </location>
</feature>
<dbReference type="Proteomes" id="UP000190092">
    <property type="component" value="Unassembled WGS sequence"/>
</dbReference>
<dbReference type="AlphaFoldDB" id="A0A1T4T9V8"/>
<keyword evidence="6" id="KW-1185">Reference proteome</keyword>
<comment type="similarity">
    <text evidence="1">Belongs to the bacterial sugar transferase family.</text>
</comment>
<sequence>MSVGAESPAAEQPSGRAREIRSAPQRFIETWIDAIGGFLFCVVVPIPFYATGEPFKAGFGAAEQTILATAFAYAVVWYAGRRLDAFPRATLQGNLSYVAPVATFAYAMIAVVLVLLRSDYSRIQLFGSGALAMVWMAAIAQLRARYLTRHYAVVPASLVDALPELGNCKWHSFEDVQLGGVRVDAIVADLGADLTEAQLSALANAAIAGVPVLDRRFILEGLTGRTPLGGLTPNEFGALLPSRQYLLVRRAIEIVFTILCLPLLLPLLAVVAIVVRLDSPGPIFFLQPRVGRRGRVFRMVKFRTMYHGAGGPSFTTTADPRVTRIGGFLRRCRLDELPQLVNVLRGDMSWVGPRPEALTLDQQYVREIPHFALRGIVRPGVTGWAQINQGYAHDHDEMRSKLEYDLYYLKHCSLWLDVVIVLRTFAVIFGGTGAR</sequence>
<keyword evidence="3" id="KW-0812">Transmembrane</keyword>
<dbReference type="PANTHER" id="PTHR30576">
    <property type="entry name" value="COLANIC BIOSYNTHESIS UDP-GLUCOSE LIPID CARRIER TRANSFERASE"/>
    <property type="match status" value="1"/>
</dbReference>
<dbReference type="InterPro" id="IPR003362">
    <property type="entry name" value="Bact_transf"/>
</dbReference>
<dbReference type="PANTHER" id="PTHR30576:SF0">
    <property type="entry name" value="UNDECAPRENYL-PHOSPHATE N-ACETYLGALACTOSAMINYL 1-PHOSPHATE TRANSFERASE-RELATED"/>
    <property type="match status" value="1"/>
</dbReference>
<evidence type="ECO:0000313" key="5">
    <source>
        <dbReference type="EMBL" id="SKA37173.1"/>
    </source>
</evidence>